<reference evidence="2 3" key="1">
    <citation type="submission" date="2014-04" db="EMBL/GenBank/DDBJ databases">
        <authorList>
            <consortium name="DOE Joint Genome Institute"/>
            <person name="Kuo A."/>
            <person name="Kohler A."/>
            <person name="Nagy L.G."/>
            <person name="Floudas D."/>
            <person name="Copeland A."/>
            <person name="Barry K.W."/>
            <person name="Cichocki N."/>
            <person name="Veneault-Fourrey C."/>
            <person name="LaButti K."/>
            <person name="Lindquist E.A."/>
            <person name="Lipzen A."/>
            <person name="Lundell T."/>
            <person name="Morin E."/>
            <person name="Murat C."/>
            <person name="Sun H."/>
            <person name="Tunlid A."/>
            <person name="Henrissat B."/>
            <person name="Grigoriev I.V."/>
            <person name="Hibbett D.S."/>
            <person name="Martin F."/>
            <person name="Nordberg H.P."/>
            <person name="Cantor M.N."/>
            <person name="Hua S.X."/>
        </authorList>
    </citation>
    <scope>NUCLEOTIDE SEQUENCE [LARGE SCALE GENOMIC DNA]</scope>
    <source>
        <strain evidence="2 3">LaAM-08-1</strain>
    </source>
</reference>
<evidence type="ECO:0000313" key="2">
    <source>
        <dbReference type="EMBL" id="KIK09337.1"/>
    </source>
</evidence>
<dbReference type="STRING" id="1095629.A0A0C9YFY9"/>
<dbReference type="Proteomes" id="UP000054477">
    <property type="component" value="Unassembled WGS sequence"/>
</dbReference>
<dbReference type="HOGENOM" id="CLU_1272491_0_0_1"/>
<feature type="region of interest" description="Disordered" evidence="1">
    <location>
        <begin position="113"/>
        <end position="197"/>
    </location>
</feature>
<sequence>MPPSPGISQPPTVPTIKPLRLAANNNISSVAALVEHLTEEVASEANPWGTDDLIDVNADDGDWSMHLNSHFALHSKDFLLGAFETAPTIIQPKPVLATHVGKLTVAGAVTAARPLSNGPLGIDPRTRPSSLQNPRLPDTRGYNPSPLSPSELDSQPYAGDPGREGNIIHRTPPPSASPNVANMTKEEKTAEMAKRKEERKNVCDGMIVASFLELLNV</sequence>
<accession>A0A0C9YFY9</accession>
<proteinExistence type="predicted"/>
<evidence type="ECO:0000313" key="3">
    <source>
        <dbReference type="Proteomes" id="UP000054477"/>
    </source>
</evidence>
<organism evidence="2 3">
    <name type="scientific">Laccaria amethystina LaAM-08-1</name>
    <dbReference type="NCBI Taxonomy" id="1095629"/>
    <lineage>
        <taxon>Eukaryota</taxon>
        <taxon>Fungi</taxon>
        <taxon>Dikarya</taxon>
        <taxon>Basidiomycota</taxon>
        <taxon>Agaricomycotina</taxon>
        <taxon>Agaricomycetes</taxon>
        <taxon>Agaricomycetidae</taxon>
        <taxon>Agaricales</taxon>
        <taxon>Agaricineae</taxon>
        <taxon>Hydnangiaceae</taxon>
        <taxon>Laccaria</taxon>
    </lineage>
</organism>
<dbReference type="AlphaFoldDB" id="A0A0C9YFY9"/>
<feature type="compositionally biased region" description="Basic and acidic residues" evidence="1">
    <location>
        <begin position="184"/>
        <end position="197"/>
    </location>
</feature>
<keyword evidence="3" id="KW-1185">Reference proteome</keyword>
<reference evidence="3" key="2">
    <citation type="submission" date="2015-01" db="EMBL/GenBank/DDBJ databases">
        <title>Evolutionary Origins and Diversification of the Mycorrhizal Mutualists.</title>
        <authorList>
            <consortium name="DOE Joint Genome Institute"/>
            <consortium name="Mycorrhizal Genomics Consortium"/>
            <person name="Kohler A."/>
            <person name="Kuo A."/>
            <person name="Nagy L.G."/>
            <person name="Floudas D."/>
            <person name="Copeland A."/>
            <person name="Barry K.W."/>
            <person name="Cichocki N."/>
            <person name="Veneault-Fourrey C."/>
            <person name="LaButti K."/>
            <person name="Lindquist E.A."/>
            <person name="Lipzen A."/>
            <person name="Lundell T."/>
            <person name="Morin E."/>
            <person name="Murat C."/>
            <person name="Riley R."/>
            <person name="Ohm R."/>
            <person name="Sun H."/>
            <person name="Tunlid A."/>
            <person name="Henrissat B."/>
            <person name="Grigoriev I.V."/>
            <person name="Hibbett D.S."/>
            <person name="Martin F."/>
        </authorList>
    </citation>
    <scope>NUCLEOTIDE SEQUENCE [LARGE SCALE GENOMIC DNA]</scope>
    <source>
        <strain evidence="3">LaAM-08-1</strain>
    </source>
</reference>
<gene>
    <name evidence="2" type="ORF">K443DRAFT_454595</name>
</gene>
<dbReference type="EMBL" id="KN838539">
    <property type="protein sequence ID" value="KIK09337.1"/>
    <property type="molecule type" value="Genomic_DNA"/>
</dbReference>
<evidence type="ECO:0000256" key="1">
    <source>
        <dbReference type="SAM" id="MobiDB-lite"/>
    </source>
</evidence>
<dbReference type="OrthoDB" id="3269769at2759"/>
<name>A0A0C9YFY9_9AGAR</name>
<protein>
    <submittedName>
        <fullName evidence="2">Uncharacterized protein</fullName>
    </submittedName>
</protein>